<keyword evidence="1" id="KW-0479">Metal-binding</keyword>
<dbReference type="PROSITE" id="PS50199">
    <property type="entry name" value="ZF_RANBP2_2"/>
    <property type="match status" value="1"/>
</dbReference>
<proteinExistence type="predicted"/>
<dbReference type="GO" id="GO:0005096">
    <property type="term" value="F:GTPase activator activity"/>
    <property type="evidence" value="ECO:0007669"/>
    <property type="project" value="TreeGrafter"/>
</dbReference>
<feature type="compositionally biased region" description="Polar residues" evidence="5">
    <location>
        <begin position="559"/>
        <end position="578"/>
    </location>
</feature>
<dbReference type="STRING" id="1561998.A0A1I7UHS0"/>
<dbReference type="SUPFAM" id="SSF50729">
    <property type="entry name" value="PH domain-like"/>
    <property type="match status" value="2"/>
</dbReference>
<dbReference type="GO" id="GO:0005643">
    <property type="term" value="C:nuclear pore"/>
    <property type="evidence" value="ECO:0007669"/>
    <property type="project" value="TreeGrafter"/>
</dbReference>
<organism evidence="8 9">
    <name type="scientific">Caenorhabditis tropicalis</name>
    <dbReference type="NCBI Taxonomy" id="1561998"/>
    <lineage>
        <taxon>Eukaryota</taxon>
        <taxon>Metazoa</taxon>
        <taxon>Ecdysozoa</taxon>
        <taxon>Nematoda</taxon>
        <taxon>Chromadorea</taxon>
        <taxon>Rhabditida</taxon>
        <taxon>Rhabditina</taxon>
        <taxon>Rhabditomorpha</taxon>
        <taxon>Rhabditoidea</taxon>
        <taxon>Rhabditidae</taxon>
        <taxon>Peloderinae</taxon>
        <taxon>Caenorhabditis</taxon>
    </lineage>
</organism>
<dbReference type="Pfam" id="PF00638">
    <property type="entry name" value="Ran_BP1"/>
    <property type="match status" value="2"/>
</dbReference>
<feature type="compositionally biased region" description="Low complexity" evidence="5">
    <location>
        <begin position="220"/>
        <end position="238"/>
    </location>
</feature>
<reference evidence="9" key="1">
    <citation type="submission" date="2016-11" db="UniProtKB">
        <authorList>
            <consortium name="WormBaseParasite"/>
        </authorList>
    </citation>
    <scope>IDENTIFICATION</scope>
</reference>
<dbReference type="SMART" id="SM00160">
    <property type="entry name" value="RanBD"/>
    <property type="match status" value="2"/>
</dbReference>
<feature type="region of interest" description="Disordered" evidence="5">
    <location>
        <begin position="190"/>
        <end position="274"/>
    </location>
</feature>
<dbReference type="AlphaFoldDB" id="A0A1I7UHS0"/>
<keyword evidence="3" id="KW-0862">Zinc</keyword>
<dbReference type="WBParaSite" id="Csp11.Scaffold629.g9464.t1">
    <property type="protein sequence ID" value="Csp11.Scaffold629.g9464.t1"/>
    <property type="gene ID" value="Csp11.Scaffold629.g9464"/>
</dbReference>
<dbReference type="GO" id="GO:0008270">
    <property type="term" value="F:zinc ion binding"/>
    <property type="evidence" value="ECO:0007669"/>
    <property type="project" value="UniProtKB-KW"/>
</dbReference>
<name>A0A1I7UHS0_9PELO</name>
<evidence type="ECO:0000313" key="8">
    <source>
        <dbReference type="Proteomes" id="UP000095282"/>
    </source>
</evidence>
<dbReference type="FunFam" id="2.30.29.30:FF:000549">
    <property type="entry name" value="Nuclear Pore complex Protein"/>
    <property type="match status" value="1"/>
</dbReference>
<dbReference type="GO" id="GO:0005737">
    <property type="term" value="C:cytoplasm"/>
    <property type="evidence" value="ECO:0007669"/>
    <property type="project" value="TreeGrafter"/>
</dbReference>
<dbReference type="InterPro" id="IPR001876">
    <property type="entry name" value="Znf_RanBP2"/>
</dbReference>
<evidence type="ECO:0000256" key="3">
    <source>
        <dbReference type="ARBA" id="ARBA00022833"/>
    </source>
</evidence>
<dbReference type="Gene3D" id="2.30.29.30">
    <property type="entry name" value="Pleckstrin-homology domain (PH domain)/Phosphotyrosine-binding domain (PTB)"/>
    <property type="match status" value="2"/>
</dbReference>
<feature type="region of interest" description="Disordered" evidence="5">
    <location>
        <begin position="51"/>
        <end position="71"/>
    </location>
</feature>
<feature type="compositionally biased region" description="Acidic residues" evidence="5">
    <location>
        <begin position="259"/>
        <end position="269"/>
    </location>
</feature>
<feature type="domain" description="RanBD1" evidence="6">
    <location>
        <begin position="271"/>
        <end position="407"/>
    </location>
</feature>
<feature type="compositionally biased region" description="Polar residues" evidence="5">
    <location>
        <begin position="682"/>
        <end position="699"/>
    </location>
</feature>
<protein>
    <submittedName>
        <fullName evidence="9">RanBD1 domain-containing protein</fullName>
    </submittedName>
</protein>
<evidence type="ECO:0000256" key="2">
    <source>
        <dbReference type="ARBA" id="ARBA00022771"/>
    </source>
</evidence>
<accession>A0A1I7UHS0</accession>
<dbReference type="InterPro" id="IPR045255">
    <property type="entry name" value="RanBP1-like"/>
</dbReference>
<dbReference type="eggNOG" id="KOG0864">
    <property type="taxonomic scope" value="Eukaryota"/>
</dbReference>
<feature type="compositionally biased region" description="Polar residues" evidence="5">
    <location>
        <begin position="599"/>
        <end position="621"/>
    </location>
</feature>
<dbReference type="InterPro" id="IPR000156">
    <property type="entry name" value="Ran_bind_dom"/>
</dbReference>
<feature type="compositionally biased region" description="Acidic residues" evidence="5">
    <location>
        <begin position="700"/>
        <end position="716"/>
    </location>
</feature>
<evidence type="ECO:0000313" key="9">
    <source>
        <dbReference type="WBParaSite" id="Csp11.Scaffold629.g9464.t1"/>
    </source>
</evidence>
<evidence type="ECO:0000256" key="5">
    <source>
        <dbReference type="SAM" id="MobiDB-lite"/>
    </source>
</evidence>
<dbReference type="InterPro" id="IPR011993">
    <property type="entry name" value="PH-like_dom_sf"/>
</dbReference>
<dbReference type="Proteomes" id="UP000095282">
    <property type="component" value="Unplaced"/>
</dbReference>
<dbReference type="PROSITE" id="PS50196">
    <property type="entry name" value="RANBD1"/>
    <property type="match status" value="2"/>
</dbReference>
<dbReference type="PANTHER" id="PTHR23138:SF179">
    <property type="entry name" value="NUCLEAR PORE COMPLEX PROTEIN"/>
    <property type="match status" value="1"/>
</dbReference>
<dbReference type="PANTHER" id="PTHR23138">
    <property type="entry name" value="RAN BINDING PROTEIN"/>
    <property type="match status" value="1"/>
</dbReference>
<sequence length="852" mass="92016">MTDQKTNIGRVVAGVVDVQQTMALQFDSLSKGIEALKLEFQSGFAQLREEIHRSDDRSQKQQSDSSASHNKELERLHQIIHTLLTTRDVASLGAMVAPSQLQQQQQLLLLQRQMEIAHAQAQAQAQAHAQNQAMVNLMSAANGVPKPIVSAQQPILPTPTAQIKPQVPTQTVPAATVQAPLVPKVTQSEATIPATKPSFPPTTSASTVEKPVITPEKPKQTTPTPVNTGFSFGSSSTSIFGKKPENSPAVEPTTKTHEEDESDEDYEPEGEFKPVVPLPDLVEVKTGEEGEQAVFTNRAKLYIYANETSEWKERGTGELKVLYNKDKKTYRVVMRRDQVLKVCANFPIVGSMSIQQMKSNEKAYTWFCEDFSEDEPAHVKLSARFATVEIATEFKNLFEKAVAGHKSGGTIDKEIKPADVKTEVKKEVKDEVVIPANNKEVNGFGDKFKPKPGSWECPGCYITCKADDTECACCGATKDGTTKEKIFSPITFGFTAAAPAKDPATQASQFGGSLNGSPATSNNIFGGGTSKGTSIFGGGNSNTPSFSFAKQGAATNATTPSFNFNKPASTTPSSTGNSLFGGGISKSDGTSPAPAFSFNKPSDSATPKSSFSFGKQATPTASPAVAEEKQKTSTETPKSVFGSFAQGGNTFASMAAKSTGSIFDSSNTQKAQQELAAQKKTSIFGSKTTTPNTTLASANDTEDANEDGDGEYEPEVDFAPVIPLPDLVEVKTGEEDEEVMFTARCKLYKFHSDLQENKERGLGDLKLLKSKDDKYRVVMRREQVHKLCANFRITKSFKMNPKPNLPNVLTFMCQDFSEDHANADTAVFTAKFKDEATATAFKTAVQTAQTTM</sequence>
<feature type="domain" description="RanBP2-type" evidence="7">
    <location>
        <begin position="451"/>
        <end position="480"/>
    </location>
</feature>
<feature type="region of interest" description="Disordered" evidence="5">
    <location>
        <begin position="682"/>
        <end position="716"/>
    </location>
</feature>
<feature type="domain" description="RanBD1" evidence="6">
    <location>
        <begin position="717"/>
        <end position="852"/>
    </location>
</feature>
<dbReference type="CDD" id="cd00835">
    <property type="entry name" value="RanBD_family"/>
    <property type="match status" value="2"/>
</dbReference>
<keyword evidence="2 4" id="KW-0863">Zinc-finger</keyword>
<evidence type="ECO:0000259" key="6">
    <source>
        <dbReference type="PROSITE" id="PS50196"/>
    </source>
</evidence>
<feature type="region of interest" description="Disordered" evidence="5">
    <location>
        <begin position="559"/>
        <end position="641"/>
    </location>
</feature>
<evidence type="ECO:0000256" key="1">
    <source>
        <dbReference type="ARBA" id="ARBA00022723"/>
    </source>
</evidence>
<evidence type="ECO:0000256" key="4">
    <source>
        <dbReference type="PROSITE-ProRule" id="PRU00322"/>
    </source>
</evidence>
<keyword evidence="8" id="KW-1185">Reference proteome</keyword>
<evidence type="ECO:0000259" key="7">
    <source>
        <dbReference type="PROSITE" id="PS50199"/>
    </source>
</evidence>
<dbReference type="Gene3D" id="4.10.1060.10">
    <property type="entry name" value="Zinc finger, RanBP2-type"/>
    <property type="match status" value="1"/>
</dbReference>